<dbReference type="Proteomes" id="UP000192907">
    <property type="component" value="Unassembled WGS sequence"/>
</dbReference>
<keyword evidence="2" id="KW-1185">Reference proteome</keyword>
<dbReference type="AlphaFoldDB" id="A0A1Y6CY98"/>
<name>A0A1Y6CY98_9BACT</name>
<proteinExistence type="predicted"/>
<protein>
    <submittedName>
        <fullName evidence="1">Uncharacterized protein</fullName>
    </submittedName>
</protein>
<dbReference type="RefSeq" id="WP_132326498.1">
    <property type="nucleotide sequence ID" value="NZ_FWZT01000062.1"/>
</dbReference>
<evidence type="ECO:0000313" key="2">
    <source>
        <dbReference type="Proteomes" id="UP000192907"/>
    </source>
</evidence>
<organism evidence="1 2">
    <name type="scientific">Pseudobacteriovorax antillogorgiicola</name>
    <dbReference type="NCBI Taxonomy" id="1513793"/>
    <lineage>
        <taxon>Bacteria</taxon>
        <taxon>Pseudomonadati</taxon>
        <taxon>Bdellovibrionota</taxon>
        <taxon>Oligoflexia</taxon>
        <taxon>Oligoflexales</taxon>
        <taxon>Pseudobacteriovoracaceae</taxon>
        <taxon>Pseudobacteriovorax</taxon>
    </lineage>
</organism>
<dbReference type="OrthoDB" id="9993759at2"/>
<sequence length="121" mass="13647">MDLEILKKKLSSFRGEGGRVTKVSDELLLEILIAWENWTGSSRDFYSAIGSNHKKMARMIGKAKQLRRDGVVAPFQEIAIEGITDSVSPPAIPCDIELQEKGKIIRFRKVDLLVEYLKKVS</sequence>
<reference evidence="2" key="1">
    <citation type="submission" date="2017-04" db="EMBL/GenBank/DDBJ databases">
        <authorList>
            <person name="Varghese N."/>
            <person name="Submissions S."/>
        </authorList>
    </citation>
    <scope>NUCLEOTIDE SEQUENCE [LARGE SCALE GENOMIC DNA]</scope>
    <source>
        <strain evidence="2">RKEM611</strain>
    </source>
</reference>
<gene>
    <name evidence="1" type="ORF">SAMN06296036_1621</name>
</gene>
<accession>A0A1Y6CY98</accession>
<dbReference type="EMBL" id="FWZT01000062">
    <property type="protein sequence ID" value="SMF84801.1"/>
    <property type="molecule type" value="Genomic_DNA"/>
</dbReference>
<evidence type="ECO:0000313" key="1">
    <source>
        <dbReference type="EMBL" id="SMF84801.1"/>
    </source>
</evidence>